<dbReference type="EMBL" id="VXIV02001165">
    <property type="protein sequence ID" value="KAF6034062.1"/>
    <property type="molecule type" value="Genomic_DNA"/>
</dbReference>
<reference evidence="1" key="1">
    <citation type="submission" date="2020-06" db="EMBL/GenBank/DDBJ databases">
        <title>Draft genome of Bugula neritina, a colonial animal packing powerful symbionts and potential medicines.</title>
        <authorList>
            <person name="Rayko M."/>
        </authorList>
    </citation>
    <scope>NUCLEOTIDE SEQUENCE [LARGE SCALE GENOMIC DNA]</scope>
    <source>
        <strain evidence="1">Kwan_BN1</strain>
    </source>
</reference>
<dbReference type="Proteomes" id="UP000593567">
    <property type="component" value="Unassembled WGS sequence"/>
</dbReference>
<accession>A0A7J7K620</accession>
<dbReference type="AlphaFoldDB" id="A0A7J7K620"/>
<sequence>MGGDTDIIKCLLDGVSVKQKVELLRIQDIDDHTVIQEAAKANQTEILSSLESADKRAADRTFQYCKPFRQNTLRC</sequence>
<organism evidence="1 2">
    <name type="scientific">Bugula neritina</name>
    <name type="common">Brown bryozoan</name>
    <name type="synonym">Sertularia neritina</name>
    <dbReference type="NCBI Taxonomy" id="10212"/>
    <lineage>
        <taxon>Eukaryota</taxon>
        <taxon>Metazoa</taxon>
        <taxon>Spiralia</taxon>
        <taxon>Lophotrochozoa</taxon>
        <taxon>Bryozoa</taxon>
        <taxon>Gymnolaemata</taxon>
        <taxon>Cheilostomatida</taxon>
        <taxon>Flustrina</taxon>
        <taxon>Buguloidea</taxon>
        <taxon>Bugulidae</taxon>
        <taxon>Bugula</taxon>
    </lineage>
</organism>
<protein>
    <submittedName>
        <fullName evidence="1">Uncharacterized protein</fullName>
    </submittedName>
</protein>
<gene>
    <name evidence="1" type="ORF">EB796_007632</name>
</gene>
<evidence type="ECO:0000313" key="2">
    <source>
        <dbReference type="Proteomes" id="UP000593567"/>
    </source>
</evidence>
<keyword evidence="2" id="KW-1185">Reference proteome</keyword>
<evidence type="ECO:0000313" key="1">
    <source>
        <dbReference type="EMBL" id="KAF6034062.1"/>
    </source>
</evidence>
<proteinExistence type="predicted"/>
<comment type="caution">
    <text evidence="1">The sequence shown here is derived from an EMBL/GenBank/DDBJ whole genome shotgun (WGS) entry which is preliminary data.</text>
</comment>
<name>A0A7J7K620_BUGNE</name>
<dbReference type="OrthoDB" id="20727at2759"/>